<dbReference type="Proteomes" id="UP001174694">
    <property type="component" value="Unassembled WGS sequence"/>
</dbReference>
<comment type="caution">
    <text evidence="1">The sequence shown here is derived from an EMBL/GenBank/DDBJ whole genome shotgun (WGS) entry which is preliminary data.</text>
</comment>
<evidence type="ECO:0008006" key="3">
    <source>
        <dbReference type="Google" id="ProtNLM"/>
    </source>
</evidence>
<gene>
    <name evidence="1" type="ORF">NKR23_g7914</name>
</gene>
<keyword evidence="2" id="KW-1185">Reference proteome</keyword>
<name>A0AA38VGA9_9PEZI</name>
<protein>
    <recommendedName>
        <fullName evidence="3">F-box domain-containing protein</fullName>
    </recommendedName>
</protein>
<organism evidence="1 2">
    <name type="scientific">Pleurostoma richardsiae</name>
    <dbReference type="NCBI Taxonomy" id="41990"/>
    <lineage>
        <taxon>Eukaryota</taxon>
        <taxon>Fungi</taxon>
        <taxon>Dikarya</taxon>
        <taxon>Ascomycota</taxon>
        <taxon>Pezizomycotina</taxon>
        <taxon>Sordariomycetes</taxon>
        <taxon>Sordariomycetidae</taxon>
        <taxon>Calosphaeriales</taxon>
        <taxon>Pleurostomataceae</taxon>
        <taxon>Pleurostoma</taxon>
    </lineage>
</organism>
<dbReference type="AlphaFoldDB" id="A0AA38VGA9"/>
<proteinExistence type="predicted"/>
<accession>A0AA38VGA9</accession>
<dbReference type="EMBL" id="JANBVO010000026">
    <property type="protein sequence ID" value="KAJ9139351.1"/>
    <property type="molecule type" value="Genomic_DNA"/>
</dbReference>
<evidence type="ECO:0000313" key="2">
    <source>
        <dbReference type="Proteomes" id="UP001174694"/>
    </source>
</evidence>
<reference evidence="1" key="1">
    <citation type="submission" date="2022-07" db="EMBL/GenBank/DDBJ databases">
        <title>Fungi with potential for degradation of polypropylene.</title>
        <authorList>
            <person name="Gostincar C."/>
        </authorList>
    </citation>
    <scope>NUCLEOTIDE SEQUENCE</scope>
    <source>
        <strain evidence="1">EXF-13308</strain>
    </source>
</reference>
<sequence length="178" mass="20227">MPGEIKVCIASFLTTEELGALRLTSKHIERQLRHTFTSEFFRKKQFMLTTFSLQTLIDISQHPVFSSELQHLIIGLDHYSTSAWPPAAVGFDEMEADSTLAYMDAKTEQSDLLQTGKGLSMLTEALRNLPNLQTIGIRDFNSPTRTRDGEHYFWRSYGATTVVKELGERLSMTSFSRN</sequence>
<evidence type="ECO:0000313" key="1">
    <source>
        <dbReference type="EMBL" id="KAJ9139351.1"/>
    </source>
</evidence>